<accession>A0A6A5WR32</accession>
<organism evidence="2 3">
    <name type="scientific">Amniculicola lignicola CBS 123094</name>
    <dbReference type="NCBI Taxonomy" id="1392246"/>
    <lineage>
        <taxon>Eukaryota</taxon>
        <taxon>Fungi</taxon>
        <taxon>Dikarya</taxon>
        <taxon>Ascomycota</taxon>
        <taxon>Pezizomycotina</taxon>
        <taxon>Dothideomycetes</taxon>
        <taxon>Pleosporomycetidae</taxon>
        <taxon>Pleosporales</taxon>
        <taxon>Amniculicolaceae</taxon>
        <taxon>Amniculicola</taxon>
    </lineage>
</organism>
<feature type="region of interest" description="Disordered" evidence="1">
    <location>
        <begin position="360"/>
        <end position="379"/>
    </location>
</feature>
<feature type="compositionally biased region" description="Low complexity" evidence="1">
    <location>
        <begin position="84"/>
        <end position="94"/>
    </location>
</feature>
<sequence>MADALCGPSNALQNFQKHTSVDRTLQQDRLAQRQSPSQGFRSSPGPNAGLLDAEFEAFQTGFPGPPQPDFHQFAPQFSHPPPRAQFAQAPQAPDWASDFQQLNISPLQAPPIQRHHPAQASNASWHQDFARHQAPAVQSPAQTQSPFGGMSRYGMGGPMSSYQGGQTFGYMNGTPVSAVAQGKQRSQEGVPQFDEAAFERAFAQAQDDMLEELSVPDQGASNEVLERIMRAEQQEETDPVLIRLREKRLPVYHVLKLRSELDTGHHETAAVYLQHLDALEKDGTLVKDASEAKWCIDALQKIADREDSGVAGGQAEKLIKAINQRLMSTYPLLATPVPINQDMIWEDIVNAGYTTDSLRPEQVAQPQPQEQQKEEQPFHNDEDDMAATAGQLLERVAGNTSEKFQNSQFLGLMRRLRDREVRVEGDKMVEVSAQSSSSPLPATSTVGAATPIPEIDLHILDHAATDFDMPMDSETEFPYEGLDLRRVPSNDPLTDEVSEQFRNYNVNGAYHR</sequence>
<dbReference type="Gene3D" id="6.10.280.230">
    <property type="match status" value="1"/>
</dbReference>
<gene>
    <name evidence="2" type="ORF">P154DRAFT_100626</name>
</gene>
<feature type="compositionally biased region" description="Low complexity" evidence="1">
    <location>
        <begin position="360"/>
        <end position="370"/>
    </location>
</feature>
<name>A0A6A5WR32_9PLEO</name>
<evidence type="ECO:0000313" key="2">
    <source>
        <dbReference type="EMBL" id="KAF2003239.1"/>
    </source>
</evidence>
<dbReference type="EMBL" id="ML977573">
    <property type="protein sequence ID" value="KAF2003239.1"/>
    <property type="molecule type" value="Genomic_DNA"/>
</dbReference>
<feature type="region of interest" description="Disordered" evidence="1">
    <location>
        <begin position="28"/>
        <end position="94"/>
    </location>
</feature>
<dbReference type="AlphaFoldDB" id="A0A6A5WR32"/>
<evidence type="ECO:0000313" key="3">
    <source>
        <dbReference type="Proteomes" id="UP000799779"/>
    </source>
</evidence>
<evidence type="ECO:0000256" key="1">
    <source>
        <dbReference type="SAM" id="MobiDB-lite"/>
    </source>
</evidence>
<dbReference type="Proteomes" id="UP000799779">
    <property type="component" value="Unassembled WGS sequence"/>
</dbReference>
<proteinExistence type="predicted"/>
<protein>
    <submittedName>
        <fullName evidence="2">Uncharacterized protein</fullName>
    </submittedName>
</protein>
<reference evidence="2" key="1">
    <citation type="journal article" date="2020" name="Stud. Mycol.">
        <title>101 Dothideomycetes genomes: a test case for predicting lifestyles and emergence of pathogens.</title>
        <authorList>
            <person name="Haridas S."/>
            <person name="Albert R."/>
            <person name="Binder M."/>
            <person name="Bloem J."/>
            <person name="Labutti K."/>
            <person name="Salamov A."/>
            <person name="Andreopoulos B."/>
            <person name="Baker S."/>
            <person name="Barry K."/>
            <person name="Bills G."/>
            <person name="Bluhm B."/>
            <person name="Cannon C."/>
            <person name="Castanera R."/>
            <person name="Culley D."/>
            <person name="Daum C."/>
            <person name="Ezra D."/>
            <person name="Gonzalez J."/>
            <person name="Henrissat B."/>
            <person name="Kuo A."/>
            <person name="Liang C."/>
            <person name="Lipzen A."/>
            <person name="Lutzoni F."/>
            <person name="Magnuson J."/>
            <person name="Mondo S."/>
            <person name="Nolan M."/>
            <person name="Ohm R."/>
            <person name="Pangilinan J."/>
            <person name="Park H.-J."/>
            <person name="Ramirez L."/>
            <person name="Alfaro M."/>
            <person name="Sun H."/>
            <person name="Tritt A."/>
            <person name="Yoshinaga Y."/>
            <person name="Zwiers L.-H."/>
            <person name="Turgeon B."/>
            <person name="Goodwin S."/>
            <person name="Spatafora J."/>
            <person name="Crous P."/>
            <person name="Grigoriev I."/>
        </authorList>
    </citation>
    <scope>NUCLEOTIDE SEQUENCE</scope>
    <source>
        <strain evidence="2">CBS 123094</strain>
    </source>
</reference>
<keyword evidence="3" id="KW-1185">Reference proteome</keyword>
<dbReference type="OrthoDB" id="5407351at2759"/>
<feature type="compositionally biased region" description="Polar residues" evidence="1">
    <location>
        <begin position="28"/>
        <end position="45"/>
    </location>
</feature>